<gene>
    <name evidence="1" type="ORF">DAPPUDRAFT_223528</name>
</gene>
<dbReference type="AlphaFoldDB" id="E9GBJ0"/>
<dbReference type="Gene3D" id="1.10.1520.10">
    <property type="entry name" value="Ribonuclease III domain"/>
    <property type="match status" value="1"/>
</dbReference>
<dbReference type="HOGENOM" id="CLU_1190904_0_0_1"/>
<reference evidence="1 2" key="1">
    <citation type="journal article" date="2011" name="Science">
        <title>The ecoresponsive genome of Daphnia pulex.</title>
        <authorList>
            <person name="Colbourne J.K."/>
            <person name="Pfrender M.E."/>
            <person name="Gilbert D."/>
            <person name="Thomas W.K."/>
            <person name="Tucker A."/>
            <person name="Oakley T.H."/>
            <person name="Tokishita S."/>
            <person name="Aerts A."/>
            <person name="Arnold G.J."/>
            <person name="Basu M.K."/>
            <person name="Bauer D.J."/>
            <person name="Caceres C.E."/>
            <person name="Carmel L."/>
            <person name="Casola C."/>
            <person name="Choi J.H."/>
            <person name="Detter J.C."/>
            <person name="Dong Q."/>
            <person name="Dusheyko S."/>
            <person name="Eads B.D."/>
            <person name="Frohlich T."/>
            <person name="Geiler-Samerotte K.A."/>
            <person name="Gerlach D."/>
            <person name="Hatcher P."/>
            <person name="Jogdeo S."/>
            <person name="Krijgsveld J."/>
            <person name="Kriventseva E.V."/>
            <person name="Kultz D."/>
            <person name="Laforsch C."/>
            <person name="Lindquist E."/>
            <person name="Lopez J."/>
            <person name="Manak J.R."/>
            <person name="Muller J."/>
            <person name="Pangilinan J."/>
            <person name="Patwardhan R.P."/>
            <person name="Pitluck S."/>
            <person name="Pritham E.J."/>
            <person name="Rechtsteiner A."/>
            <person name="Rho M."/>
            <person name="Rogozin I.B."/>
            <person name="Sakarya O."/>
            <person name="Salamov A."/>
            <person name="Schaack S."/>
            <person name="Shapiro H."/>
            <person name="Shiga Y."/>
            <person name="Skalitzky C."/>
            <person name="Smith Z."/>
            <person name="Souvorov A."/>
            <person name="Sung W."/>
            <person name="Tang Z."/>
            <person name="Tsuchiya D."/>
            <person name="Tu H."/>
            <person name="Vos H."/>
            <person name="Wang M."/>
            <person name="Wolf Y.I."/>
            <person name="Yamagata H."/>
            <person name="Yamada T."/>
            <person name="Ye Y."/>
            <person name="Shaw J.R."/>
            <person name="Andrews J."/>
            <person name="Crease T.J."/>
            <person name="Tang H."/>
            <person name="Lucas S.M."/>
            <person name="Robertson H.M."/>
            <person name="Bork P."/>
            <person name="Koonin E.V."/>
            <person name="Zdobnov E.M."/>
            <person name="Grigoriev I.V."/>
            <person name="Lynch M."/>
            <person name="Boore J.L."/>
        </authorList>
    </citation>
    <scope>NUCLEOTIDE SEQUENCE [LARGE SCALE GENOMIC DNA]</scope>
</reference>
<evidence type="ECO:0008006" key="3">
    <source>
        <dbReference type="Google" id="ProtNLM"/>
    </source>
</evidence>
<organism evidence="1 2">
    <name type="scientific">Daphnia pulex</name>
    <name type="common">Water flea</name>
    <dbReference type="NCBI Taxonomy" id="6669"/>
    <lineage>
        <taxon>Eukaryota</taxon>
        <taxon>Metazoa</taxon>
        <taxon>Ecdysozoa</taxon>
        <taxon>Arthropoda</taxon>
        <taxon>Crustacea</taxon>
        <taxon>Branchiopoda</taxon>
        <taxon>Diplostraca</taxon>
        <taxon>Cladocera</taxon>
        <taxon>Anomopoda</taxon>
        <taxon>Daphniidae</taxon>
        <taxon>Daphnia</taxon>
    </lineage>
</organism>
<dbReference type="Proteomes" id="UP000000305">
    <property type="component" value="Unassembled WGS sequence"/>
</dbReference>
<dbReference type="OrthoDB" id="6383681at2759"/>
<name>E9GBJ0_DAPPU</name>
<evidence type="ECO:0000313" key="2">
    <source>
        <dbReference type="Proteomes" id="UP000000305"/>
    </source>
</evidence>
<dbReference type="InterPro" id="IPR036389">
    <property type="entry name" value="RNase_III_sf"/>
</dbReference>
<dbReference type="EMBL" id="GL732538">
    <property type="protein sequence ID" value="EFX83143.1"/>
    <property type="molecule type" value="Genomic_DNA"/>
</dbReference>
<protein>
    <recommendedName>
        <fullName evidence="3">RNase III domain-containing protein</fullName>
    </recommendedName>
</protein>
<accession>E9GBJ0</accession>
<evidence type="ECO:0000313" key="1">
    <source>
        <dbReference type="EMBL" id="EFX83143.1"/>
    </source>
</evidence>
<keyword evidence="2" id="KW-1185">Reference proteome</keyword>
<dbReference type="GO" id="GO:0006396">
    <property type="term" value="P:RNA processing"/>
    <property type="evidence" value="ECO:0007669"/>
    <property type="project" value="InterPro"/>
</dbReference>
<dbReference type="InParanoid" id="E9GBJ0"/>
<sequence length="233" mass="26759">MKLKRMLRQAQATTAPPSFLPVSRSLMAHLHRAESADEVFPTQCLEGEVRDVMPKRNLRTRTPMKNSVPEVGKRFVNWSNEEKENLLFNLEIDGFDGDLKKLADKTLNRSAEALRYLITHCQQDREKRNWEVMLDSKKEDLRKMEGSHINFEPTGIRNEQMSVRIEIPKELGDFCEALAGAVFVDSGSSYETIMLNKTRSRLSNRWKGSIHPPNSETLASFEKEHAQVSKLET</sequence>
<dbReference type="GO" id="GO:0004525">
    <property type="term" value="F:ribonuclease III activity"/>
    <property type="evidence" value="ECO:0007669"/>
    <property type="project" value="InterPro"/>
</dbReference>
<dbReference type="PANTHER" id="PTHR35454">
    <property type="entry name" value="AGAP005206-PA"/>
    <property type="match status" value="1"/>
</dbReference>
<dbReference type="PANTHER" id="PTHR35454:SF2">
    <property type="entry name" value="AGAP005206-PA"/>
    <property type="match status" value="1"/>
</dbReference>
<dbReference type="KEGG" id="dpx:DAPPUDRAFT_223528"/>
<proteinExistence type="predicted"/>